<sequence>MPGMASISYPKRPVKETAYKWPMSTNRSRVCSDAFHEHCVWSMVAKQALPGVSQSIINGQGIFPVLSVSPLGAIPSTPCTWCPVELSADEISSALQLPVLH</sequence>
<keyword evidence="3" id="KW-1185">Reference proteome</keyword>
<proteinExistence type="predicted"/>
<dbReference type="InParanoid" id="I1S8C6"/>
<evidence type="ECO:0000313" key="3">
    <source>
        <dbReference type="Proteomes" id="UP000070720"/>
    </source>
</evidence>
<dbReference type="KEGG" id="fgr:FGSG_13104"/>
<evidence type="ECO:0000313" key="2">
    <source>
        <dbReference type="EnsemblFungi" id="CEF85632"/>
    </source>
</evidence>
<accession>I1S8C6</accession>
<dbReference type="RefSeq" id="XP_011326978.1">
    <property type="nucleotide sequence ID" value="XM_011328676.1"/>
</dbReference>
<accession>A0A098DWA0</accession>
<dbReference type="HOGENOM" id="CLU_2291962_0_0_1"/>
<gene>
    <name evidence="1" type="ORF">FGRAMPH1_01T24325</name>
</gene>
<organism evidence="1 3">
    <name type="scientific">Gibberella zeae (strain ATCC MYA-4620 / CBS 123657 / FGSC 9075 / NRRL 31084 / PH-1)</name>
    <name type="common">Wheat head blight fungus</name>
    <name type="synonym">Fusarium graminearum</name>
    <dbReference type="NCBI Taxonomy" id="229533"/>
    <lineage>
        <taxon>Eukaryota</taxon>
        <taxon>Fungi</taxon>
        <taxon>Dikarya</taxon>
        <taxon>Ascomycota</taxon>
        <taxon>Pezizomycotina</taxon>
        <taxon>Sordariomycetes</taxon>
        <taxon>Hypocreomycetidae</taxon>
        <taxon>Hypocreales</taxon>
        <taxon>Nectriaceae</taxon>
        <taxon>Fusarium</taxon>
    </lineage>
</organism>
<name>I1S8C6_GIBZE</name>
<reference evidence="2 3" key="1">
    <citation type="journal article" date="2007" name="Science">
        <title>The Fusarium graminearum genome reveals a link between localized polymorphism and pathogen specialization.</title>
        <authorList>
            <person name="Cuomo C.A."/>
            <person name="Gueldener U."/>
            <person name="Xu J.-R."/>
            <person name="Trail F."/>
            <person name="Turgeon B.G."/>
            <person name="Di Pietro A."/>
            <person name="Walton J.D."/>
            <person name="Ma L.-J."/>
            <person name="Baker S.E."/>
            <person name="Rep M."/>
            <person name="Adam G."/>
            <person name="Antoniw J."/>
            <person name="Baldwin T."/>
            <person name="Calvo S.E."/>
            <person name="Chang Y.-L."/>
            <person name="DeCaprio D."/>
            <person name="Gale L.R."/>
            <person name="Gnerre S."/>
            <person name="Goswami R.S."/>
            <person name="Hammond-Kosack K."/>
            <person name="Harris L.J."/>
            <person name="Hilburn K."/>
            <person name="Kennell J.C."/>
            <person name="Kroken S."/>
            <person name="Magnuson J.K."/>
            <person name="Mannhaupt G."/>
            <person name="Mauceli E.W."/>
            <person name="Mewes H.-W."/>
            <person name="Mitterbauer R."/>
            <person name="Muehlbauer G."/>
            <person name="Muensterkoetter M."/>
            <person name="Nelson D."/>
            <person name="O'Donnell K."/>
            <person name="Ouellet T."/>
            <person name="Qi W."/>
            <person name="Quesneville H."/>
            <person name="Roncero M.I.G."/>
            <person name="Seong K.-Y."/>
            <person name="Tetko I.V."/>
            <person name="Urban M."/>
            <person name="Waalwijk C."/>
            <person name="Ward T.J."/>
            <person name="Yao J."/>
            <person name="Birren B.W."/>
            <person name="Kistler H.C."/>
        </authorList>
    </citation>
    <scope>NUCLEOTIDE SEQUENCE [LARGE SCALE GENOMIC DNA]</scope>
    <source>
        <strain evidence="3">ATCC MYA-4620 / CBS 123657 / FGSC 9075 / NRRL 31084 / PH-1</strain>
        <strain evidence="2">PH-1 / ATCC MYA-4620 / FGSC 9075 / NRRL 31084</strain>
    </source>
</reference>
<evidence type="ECO:0000313" key="1">
    <source>
        <dbReference type="EMBL" id="CEF85632.1"/>
    </source>
</evidence>
<reference evidence="2 3" key="2">
    <citation type="journal article" date="2010" name="Nature">
        <title>Comparative genomics reveals mobile pathogenicity chromosomes in Fusarium.</title>
        <authorList>
            <person name="Ma L.J."/>
            <person name="van der Does H.C."/>
            <person name="Borkovich K.A."/>
            <person name="Coleman J.J."/>
            <person name="Daboussi M.J."/>
            <person name="Di Pietro A."/>
            <person name="Dufresne M."/>
            <person name="Freitag M."/>
            <person name="Grabherr M."/>
            <person name="Henrissat B."/>
            <person name="Houterman P.M."/>
            <person name="Kang S."/>
            <person name="Shim W.B."/>
            <person name="Woloshuk C."/>
            <person name="Xie X."/>
            <person name="Xu J.R."/>
            <person name="Antoniw J."/>
            <person name="Baker S.E."/>
            <person name="Bluhm B.H."/>
            <person name="Breakspear A."/>
            <person name="Brown D.W."/>
            <person name="Butchko R.A."/>
            <person name="Chapman S."/>
            <person name="Coulson R."/>
            <person name="Coutinho P.M."/>
            <person name="Danchin E.G."/>
            <person name="Diener A."/>
            <person name="Gale L.R."/>
            <person name="Gardiner D.M."/>
            <person name="Goff S."/>
            <person name="Hammond-Kosack K.E."/>
            <person name="Hilburn K."/>
            <person name="Hua-Van A."/>
            <person name="Jonkers W."/>
            <person name="Kazan K."/>
            <person name="Kodira C.D."/>
            <person name="Koehrsen M."/>
            <person name="Kumar L."/>
            <person name="Lee Y.H."/>
            <person name="Li L."/>
            <person name="Manners J.M."/>
            <person name="Miranda-Saavedra D."/>
            <person name="Mukherjee M."/>
            <person name="Park G."/>
            <person name="Park J."/>
            <person name="Park S.Y."/>
            <person name="Proctor R.H."/>
            <person name="Regev A."/>
            <person name="Ruiz-Roldan M.C."/>
            <person name="Sain D."/>
            <person name="Sakthikumar S."/>
            <person name="Sykes S."/>
            <person name="Schwartz D.C."/>
            <person name="Turgeon B.G."/>
            <person name="Wapinski I."/>
            <person name="Yoder O."/>
            <person name="Young S."/>
            <person name="Zeng Q."/>
            <person name="Zhou S."/>
            <person name="Galagan J."/>
            <person name="Cuomo C.A."/>
            <person name="Kistler H.C."/>
            <person name="Rep M."/>
        </authorList>
    </citation>
    <scope>GENOME REANNOTATION</scope>
    <source>
        <strain evidence="3">ATCC MYA-4620 / CBS 123657 / FGSC 9075 / NRRL 31084 / PH-1</strain>
        <strain evidence="2">PH-1 / ATCC MYA-4620 / FGSC 9075 / NRRL 31084</strain>
    </source>
</reference>
<reference evidence="1 3" key="3">
    <citation type="journal article" date="2015" name="BMC Genomics">
        <title>The completed genome sequence of the pathogenic ascomycete fungus Fusarium graminearum.</title>
        <authorList>
            <person name="King R."/>
            <person name="Urban M."/>
            <person name="Hammond-Kosack M.C."/>
            <person name="Hassani-Pak K."/>
            <person name="Hammond-Kosack K.E."/>
        </authorList>
    </citation>
    <scope>NUCLEOTIDE SEQUENCE [LARGE SCALE GENOMIC DNA]</scope>
    <source>
        <strain evidence="3">ATCC MYA-4620 / CBS 123657 / FGSC 9075 / NRRL 31084 / PH-1</strain>
        <strain evidence="1">PH-1</strain>
    </source>
</reference>
<dbReference type="Proteomes" id="UP000070720">
    <property type="component" value="Chromosome 4"/>
</dbReference>
<dbReference type="VEuPathDB" id="FungiDB:FGRAMPH1_01G24325"/>
<reference evidence="2" key="4">
    <citation type="submission" date="2017-01" db="UniProtKB">
        <authorList>
            <consortium name="EnsemblFungi"/>
        </authorList>
    </citation>
    <scope>IDENTIFICATION</scope>
    <source>
        <strain evidence="2">PH-1 / ATCC MYA-4620 / FGSC 9075 / NRRL 31084</strain>
    </source>
</reference>
<dbReference type="EnsemblFungi" id="CEF85632">
    <property type="protein sequence ID" value="CEF85632"/>
    <property type="gene ID" value="FGRRES_13104"/>
</dbReference>
<protein>
    <submittedName>
        <fullName evidence="1">Chromosome 4, complete genome</fullName>
    </submittedName>
</protein>
<dbReference type="EMBL" id="HG970335">
    <property type="protein sequence ID" value="CEF85632.1"/>
    <property type="molecule type" value="Genomic_DNA"/>
</dbReference>
<dbReference type="AlphaFoldDB" id="I1S8C6"/>